<evidence type="ECO:0000256" key="4">
    <source>
        <dbReference type="ARBA" id="ARBA00022729"/>
    </source>
</evidence>
<dbReference type="Pfam" id="PF00496">
    <property type="entry name" value="SBP_bac_5"/>
    <property type="match status" value="1"/>
</dbReference>
<evidence type="ECO:0000256" key="3">
    <source>
        <dbReference type="ARBA" id="ARBA00022448"/>
    </source>
</evidence>
<organism evidence="6">
    <name type="scientific">marine sediment metagenome</name>
    <dbReference type="NCBI Taxonomy" id="412755"/>
    <lineage>
        <taxon>unclassified sequences</taxon>
        <taxon>metagenomes</taxon>
        <taxon>ecological metagenomes</taxon>
    </lineage>
</organism>
<keyword evidence="3" id="KW-0813">Transport</keyword>
<accession>X0SZN7</accession>
<gene>
    <name evidence="6" type="ORF">S01H1_26856</name>
</gene>
<name>X0SZN7_9ZZZZ</name>
<dbReference type="SUPFAM" id="SSF53850">
    <property type="entry name" value="Periplasmic binding protein-like II"/>
    <property type="match status" value="1"/>
</dbReference>
<comment type="similarity">
    <text evidence="2">Belongs to the bacterial solute-binding protein 5 family.</text>
</comment>
<sequence>VPRLATGWDVSEDGLVYTFTLAEGVTFHDGSPFTAQDVVWTFDRLRDPDAEYPTSDLYANIESIEATGDLEVIFTLNQPNPFFLYDLSDNHALVMKAETEDTTQFNGTGPFVVTNYSPEDRIEMTVNANYWAEGQPKLAGLEIIFFADETAAVDALRSGQVDLAMRMSAALFESLKDEPGVITIDIPTNGFDLVRLRSDREPGNDPKVIEAFKLATDRDAIFALVTQGYGAVGRDSPIGPLYSAYYTEDTPIPARDVEAARQLLADAGYPDGLTLDLHTPD</sequence>
<feature type="non-terminal residue" evidence="6">
    <location>
        <position position="1"/>
    </location>
</feature>
<proteinExistence type="inferred from homology"/>
<dbReference type="AlphaFoldDB" id="X0SZN7"/>
<keyword evidence="4" id="KW-0732">Signal</keyword>
<evidence type="ECO:0000256" key="2">
    <source>
        <dbReference type="ARBA" id="ARBA00005695"/>
    </source>
</evidence>
<dbReference type="EMBL" id="BARS01016306">
    <property type="protein sequence ID" value="GAF86429.1"/>
    <property type="molecule type" value="Genomic_DNA"/>
</dbReference>
<dbReference type="GO" id="GO:1904680">
    <property type="term" value="F:peptide transmembrane transporter activity"/>
    <property type="evidence" value="ECO:0007669"/>
    <property type="project" value="TreeGrafter"/>
</dbReference>
<dbReference type="PANTHER" id="PTHR30290:SF10">
    <property type="entry name" value="PERIPLASMIC OLIGOPEPTIDE-BINDING PROTEIN-RELATED"/>
    <property type="match status" value="1"/>
</dbReference>
<dbReference type="GO" id="GO:0015833">
    <property type="term" value="P:peptide transport"/>
    <property type="evidence" value="ECO:0007669"/>
    <property type="project" value="TreeGrafter"/>
</dbReference>
<feature type="domain" description="Solute-binding protein family 5" evidence="5">
    <location>
        <begin position="1"/>
        <end position="274"/>
    </location>
</feature>
<evidence type="ECO:0000313" key="6">
    <source>
        <dbReference type="EMBL" id="GAF86429.1"/>
    </source>
</evidence>
<dbReference type="InterPro" id="IPR000914">
    <property type="entry name" value="SBP_5_dom"/>
</dbReference>
<dbReference type="Gene3D" id="3.10.105.10">
    <property type="entry name" value="Dipeptide-binding Protein, Domain 3"/>
    <property type="match status" value="1"/>
</dbReference>
<feature type="non-terminal residue" evidence="6">
    <location>
        <position position="281"/>
    </location>
</feature>
<dbReference type="InterPro" id="IPR039424">
    <property type="entry name" value="SBP_5"/>
</dbReference>
<dbReference type="Gene3D" id="3.40.190.10">
    <property type="entry name" value="Periplasmic binding protein-like II"/>
    <property type="match status" value="1"/>
</dbReference>
<reference evidence="6" key="1">
    <citation type="journal article" date="2014" name="Front. Microbiol.">
        <title>High frequency of phylogenetically diverse reductive dehalogenase-homologous genes in deep subseafloor sedimentary metagenomes.</title>
        <authorList>
            <person name="Kawai M."/>
            <person name="Futagami T."/>
            <person name="Toyoda A."/>
            <person name="Takaki Y."/>
            <person name="Nishi S."/>
            <person name="Hori S."/>
            <person name="Arai W."/>
            <person name="Tsubouchi T."/>
            <person name="Morono Y."/>
            <person name="Uchiyama I."/>
            <person name="Ito T."/>
            <person name="Fujiyama A."/>
            <person name="Inagaki F."/>
            <person name="Takami H."/>
        </authorList>
    </citation>
    <scope>NUCLEOTIDE SEQUENCE</scope>
    <source>
        <strain evidence="6">Expedition CK06-06</strain>
    </source>
</reference>
<comment type="caution">
    <text evidence="6">The sequence shown here is derived from an EMBL/GenBank/DDBJ whole genome shotgun (WGS) entry which is preliminary data.</text>
</comment>
<dbReference type="PANTHER" id="PTHR30290">
    <property type="entry name" value="PERIPLASMIC BINDING COMPONENT OF ABC TRANSPORTER"/>
    <property type="match status" value="1"/>
</dbReference>
<evidence type="ECO:0000259" key="5">
    <source>
        <dbReference type="Pfam" id="PF00496"/>
    </source>
</evidence>
<comment type="subcellular location">
    <subcellularLocation>
        <location evidence="1">Cell envelope</location>
    </subcellularLocation>
</comment>
<protein>
    <recommendedName>
        <fullName evidence="5">Solute-binding protein family 5 domain-containing protein</fullName>
    </recommendedName>
</protein>
<dbReference type="GO" id="GO:0030313">
    <property type="term" value="C:cell envelope"/>
    <property type="evidence" value="ECO:0007669"/>
    <property type="project" value="UniProtKB-SubCell"/>
</dbReference>
<evidence type="ECO:0000256" key="1">
    <source>
        <dbReference type="ARBA" id="ARBA00004196"/>
    </source>
</evidence>